<evidence type="ECO:0000313" key="4">
    <source>
        <dbReference type="EMBL" id="MFC6163084.1"/>
    </source>
</evidence>
<feature type="signal peptide" evidence="2">
    <location>
        <begin position="1"/>
        <end position="28"/>
    </location>
</feature>
<dbReference type="RefSeq" id="WP_137641206.1">
    <property type="nucleotide sequence ID" value="NZ_BJDK01000044.1"/>
</dbReference>
<dbReference type="PROSITE" id="PS51904">
    <property type="entry name" value="GLYCOSYL_HYDROL_F25_2"/>
    <property type="match status" value="1"/>
</dbReference>
<dbReference type="Proteomes" id="UP001596253">
    <property type="component" value="Unassembled WGS sequence"/>
</dbReference>
<proteinExistence type="inferred from homology"/>
<dbReference type="PANTHER" id="PTHR34135">
    <property type="entry name" value="LYSOZYME"/>
    <property type="match status" value="1"/>
</dbReference>
<dbReference type="InterPro" id="IPR044081">
    <property type="entry name" value="DUF5776"/>
</dbReference>
<dbReference type="InterPro" id="IPR017853">
    <property type="entry name" value="GH"/>
</dbReference>
<evidence type="ECO:0000259" key="3">
    <source>
        <dbReference type="Pfam" id="PF19087"/>
    </source>
</evidence>
<evidence type="ECO:0000313" key="5">
    <source>
        <dbReference type="Proteomes" id="UP001596253"/>
    </source>
</evidence>
<sequence length="435" mass="49329">MKVTRRWAWALVALSCLLLFSVTTKADAAVPDISEWQGKLTNTQVKSLKSQADFVINRVQYGTGYEDLYHTNNENLYVKHGIPFGSYDYATFTSTATAKAEAKKFYARSNKKSKFYILDFETSSMGRSAANAAVKAWYNEMRSLTNKKLIFYSYQSFATTYANSARQAFDAQWIANYSYKPTITYSLWQYTDSYYLSSLGKYVDNSLYNSSAVSSYHPLSWWLGTSYAYSSYNVGQHAYLYKKAGTYYDGTPVPSSAKQQLYKITAKKAVTTDQSKQLVYLAGLNKWVKSQDIAAYWIGQHGSYKLRKKANLYSDVNLKHKTGKSYKKGTTLKGKVVRTGNLYRIKVAGGYITAQVEISNHAYYETMPSSHTLKASKTFYKYQTKTFNKSKRVAKVKKGSTVTVTGVGKRSTGSRYYQTSDGHYITALHSYVKFK</sequence>
<dbReference type="SUPFAM" id="SSF51445">
    <property type="entry name" value="(Trans)glycosidases"/>
    <property type="match status" value="1"/>
</dbReference>
<gene>
    <name evidence="4" type="ORF">ACFP3T_00075</name>
</gene>
<dbReference type="EMBL" id="JBHSSD010000001">
    <property type="protein sequence ID" value="MFC6163084.1"/>
    <property type="molecule type" value="Genomic_DNA"/>
</dbReference>
<comment type="caution">
    <text evidence="4">The sequence shown here is derived from an EMBL/GenBank/DDBJ whole genome shotgun (WGS) entry which is preliminary data.</text>
</comment>
<dbReference type="Pfam" id="PF19087">
    <property type="entry name" value="DUF5776"/>
    <property type="match status" value="2"/>
</dbReference>
<feature type="domain" description="DUF5776" evidence="3">
    <location>
        <begin position="363"/>
        <end position="432"/>
    </location>
</feature>
<evidence type="ECO:0000256" key="2">
    <source>
        <dbReference type="SAM" id="SignalP"/>
    </source>
</evidence>
<keyword evidence="2" id="KW-0732">Signal</keyword>
<organism evidence="4 5">
    <name type="scientific">Lactiplantibacillus dongliensis</name>
    <dbReference type="NCBI Taxonomy" id="2559919"/>
    <lineage>
        <taxon>Bacteria</taxon>
        <taxon>Bacillati</taxon>
        <taxon>Bacillota</taxon>
        <taxon>Bacilli</taxon>
        <taxon>Lactobacillales</taxon>
        <taxon>Lactobacillaceae</taxon>
        <taxon>Lactiplantibacillus</taxon>
    </lineage>
</organism>
<dbReference type="PANTHER" id="PTHR34135:SF1">
    <property type="entry name" value="GLYCOSYL HYDROLASE FAMILY 25"/>
    <property type="match status" value="1"/>
</dbReference>
<name>A0ABW1R1E0_9LACO</name>
<feature type="domain" description="DUF5776" evidence="3">
    <location>
        <begin position="300"/>
        <end position="355"/>
    </location>
</feature>
<dbReference type="Gene3D" id="3.20.20.80">
    <property type="entry name" value="Glycosidases"/>
    <property type="match status" value="1"/>
</dbReference>
<feature type="chain" id="PRO_5046086059" evidence="2">
    <location>
        <begin position="29"/>
        <end position="435"/>
    </location>
</feature>
<keyword evidence="5" id="KW-1185">Reference proteome</keyword>
<dbReference type="InterPro" id="IPR002053">
    <property type="entry name" value="Glyco_hydro_25"/>
</dbReference>
<accession>A0ABW1R1E0</accession>
<dbReference type="CDD" id="cd06523">
    <property type="entry name" value="GH25_PlyB-like"/>
    <property type="match status" value="1"/>
</dbReference>
<dbReference type="Pfam" id="PF01183">
    <property type="entry name" value="Glyco_hydro_25"/>
    <property type="match status" value="1"/>
</dbReference>
<reference evidence="5" key="1">
    <citation type="journal article" date="2019" name="Int. J. Syst. Evol. Microbiol.">
        <title>The Global Catalogue of Microorganisms (GCM) 10K type strain sequencing project: providing services to taxonomists for standard genome sequencing and annotation.</title>
        <authorList>
            <consortium name="The Broad Institute Genomics Platform"/>
            <consortium name="The Broad Institute Genome Sequencing Center for Infectious Disease"/>
            <person name="Wu L."/>
            <person name="Ma J."/>
        </authorList>
    </citation>
    <scope>NUCLEOTIDE SEQUENCE [LARGE SCALE GENOMIC DNA]</scope>
    <source>
        <strain evidence="5">CCM 8932</strain>
    </source>
</reference>
<protein>
    <submittedName>
        <fullName evidence="4">DUF5776 domain-containing protein</fullName>
    </submittedName>
</protein>
<comment type="similarity">
    <text evidence="1">Belongs to the glycosyl hydrolase 25 family.</text>
</comment>
<evidence type="ECO:0000256" key="1">
    <source>
        <dbReference type="ARBA" id="ARBA00010646"/>
    </source>
</evidence>